<protein>
    <submittedName>
        <fullName evidence="1">Uncharacterized protein</fullName>
    </submittedName>
</protein>
<dbReference type="EMBL" id="BART01035832">
    <property type="protein sequence ID" value="GAH05804.1"/>
    <property type="molecule type" value="Genomic_DNA"/>
</dbReference>
<accession>X1DLA7</accession>
<sequence length="114" mass="13059">MINEQLENKNNNFGEVTDTVRYALMDGLNDHMVRYHESVEGTGPYGYQLQSSFATLMVLARVMDDTFNTALDNLYNITHYYSYPVDDYITKLQDFLGVELNQTTAEIELAFPGL</sequence>
<name>X1DLA7_9ZZZZ</name>
<evidence type="ECO:0000313" key="1">
    <source>
        <dbReference type="EMBL" id="GAH05804.1"/>
    </source>
</evidence>
<feature type="non-terminal residue" evidence="1">
    <location>
        <position position="114"/>
    </location>
</feature>
<organism evidence="1">
    <name type="scientific">marine sediment metagenome</name>
    <dbReference type="NCBI Taxonomy" id="412755"/>
    <lineage>
        <taxon>unclassified sequences</taxon>
        <taxon>metagenomes</taxon>
        <taxon>ecological metagenomes</taxon>
    </lineage>
</organism>
<comment type="caution">
    <text evidence="1">The sequence shown here is derived from an EMBL/GenBank/DDBJ whole genome shotgun (WGS) entry which is preliminary data.</text>
</comment>
<reference evidence="1" key="1">
    <citation type="journal article" date="2014" name="Front. Microbiol.">
        <title>High frequency of phylogenetically diverse reductive dehalogenase-homologous genes in deep subseafloor sedimentary metagenomes.</title>
        <authorList>
            <person name="Kawai M."/>
            <person name="Futagami T."/>
            <person name="Toyoda A."/>
            <person name="Takaki Y."/>
            <person name="Nishi S."/>
            <person name="Hori S."/>
            <person name="Arai W."/>
            <person name="Tsubouchi T."/>
            <person name="Morono Y."/>
            <person name="Uchiyama I."/>
            <person name="Ito T."/>
            <person name="Fujiyama A."/>
            <person name="Inagaki F."/>
            <person name="Takami H."/>
        </authorList>
    </citation>
    <scope>NUCLEOTIDE SEQUENCE</scope>
    <source>
        <strain evidence="1">Expedition CK06-06</strain>
    </source>
</reference>
<proteinExistence type="predicted"/>
<dbReference type="AlphaFoldDB" id="X1DLA7"/>
<gene>
    <name evidence="1" type="ORF">S01H4_60678</name>
</gene>